<dbReference type="SUPFAM" id="SSF55729">
    <property type="entry name" value="Acyl-CoA N-acyltransferases (Nat)"/>
    <property type="match status" value="1"/>
</dbReference>
<dbReference type="GO" id="GO:0016410">
    <property type="term" value="F:N-acyltransferase activity"/>
    <property type="evidence" value="ECO:0007669"/>
    <property type="project" value="TreeGrafter"/>
</dbReference>
<dbReference type="InterPro" id="IPR016181">
    <property type="entry name" value="Acyl_CoA_acyltransferase"/>
</dbReference>
<gene>
    <name evidence="3" type="ORF">FHY64_11045</name>
</gene>
<dbReference type="EMBL" id="VFFF01000001">
    <property type="protein sequence ID" value="TNY33770.1"/>
    <property type="molecule type" value="Genomic_DNA"/>
</dbReference>
<sequence length="165" mass="17957">MTGAASYQFRPVTMDDLPLLAAWRSTAHVRQWWGAFEPYSPEALSDARVARWIVSTAGRPFAFIQDYSVHGWDDHHFAALPEGSRGIDQFIGDPAMVGIGHGTAFIGARIRALFENGAPVVATDPHPDNARAIAVCRKLGFVPSGPPQETAWGPILPMLARRPGQ</sequence>
<dbReference type="GO" id="GO:0046677">
    <property type="term" value="P:response to antibiotic"/>
    <property type="evidence" value="ECO:0007669"/>
    <property type="project" value="UniProtKB-KW"/>
</dbReference>
<evidence type="ECO:0000259" key="2">
    <source>
        <dbReference type="PROSITE" id="PS51186"/>
    </source>
</evidence>
<feature type="domain" description="N-acetyltransferase" evidence="2">
    <location>
        <begin position="7"/>
        <end position="163"/>
    </location>
</feature>
<dbReference type="Gene3D" id="3.40.630.30">
    <property type="match status" value="1"/>
</dbReference>
<evidence type="ECO:0000256" key="1">
    <source>
        <dbReference type="ARBA" id="ARBA00023251"/>
    </source>
</evidence>
<evidence type="ECO:0000313" key="4">
    <source>
        <dbReference type="Proteomes" id="UP000314011"/>
    </source>
</evidence>
<dbReference type="InterPro" id="IPR000182">
    <property type="entry name" value="GNAT_dom"/>
</dbReference>
<proteinExistence type="predicted"/>
<keyword evidence="3" id="KW-0808">Transferase</keyword>
<evidence type="ECO:0000313" key="3">
    <source>
        <dbReference type="EMBL" id="TNY33770.1"/>
    </source>
</evidence>
<accession>A0A5C5GGS9</accession>
<comment type="caution">
    <text evidence="3">The sequence shown here is derived from an EMBL/GenBank/DDBJ whole genome shotgun (WGS) entry which is preliminary data.</text>
</comment>
<dbReference type="RefSeq" id="WP_140194482.1">
    <property type="nucleotide sequence ID" value="NZ_CP065915.1"/>
</dbReference>
<dbReference type="Proteomes" id="UP000314011">
    <property type="component" value="Unassembled WGS sequence"/>
</dbReference>
<keyword evidence="1" id="KW-0046">Antibiotic resistance</keyword>
<reference evidence="3 4" key="1">
    <citation type="submission" date="2019-06" db="EMBL/GenBank/DDBJ databases">
        <title>Genome of new Rhodobacteraceae sp. SM1903.</title>
        <authorList>
            <person name="Ren X."/>
        </authorList>
    </citation>
    <scope>NUCLEOTIDE SEQUENCE [LARGE SCALE GENOMIC DNA]</scope>
    <source>
        <strain evidence="3 4">SM1903</strain>
    </source>
</reference>
<protein>
    <submittedName>
        <fullName evidence="3">Acetyltransferase</fullName>
    </submittedName>
</protein>
<name>A0A5C5GGS9_9RHOB</name>
<dbReference type="Pfam" id="PF13523">
    <property type="entry name" value="Acetyltransf_8"/>
    <property type="match status" value="1"/>
</dbReference>
<dbReference type="OrthoDB" id="9814648at2"/>
<keyword evidence="4" id="KW-1185">Reference proteome</keyword>
<dbReference type="PANTHER" id="PTHR31438:SF1">
    <property type="entry name" value="LYSINE N-ACYLTRANSFERASE C17G9.06C-RELATED"/>
    <property type="match status" value="1"/>
</dbReference>
<organism evidence="3 4">
    <name type="scientific">Pelagovum pacificum</name>
    <dbReference type="NCBI Taxonomy" id="2588711"/>
    <lineage>
        <taxon>Bacteria</taxon>
        <taxon>Pseudomonadati</taxon>
        <taxon>Pseudomonadota</taxon>
        <taxon>Alphaproteobacteria</taxon>
        <taxon>Rhodobacterales</taxon>
        <taxon>Paracoccaceae</taxon>
        <taxon>Pelagovum</taxon>
    </lineage>
</organism>
<dbReference type="AlphaFoldDB" id="A0A5C5GGS9"/>
<dbReference type="PROSITE" id="PS51186">
    <property type="entry name" value="GNAT"/>
    <property type="match status" value="1"/>
</dbReference>
<dbReference type="PANTHER" id="PTHR31438">
    <property type="entry name" value="LYSINE N-ACYLTRANSFERASE C17G9.06C-RELATED"/>
    <property type="match status" value="1"/>
</dbReference>